<dbReference type="InterPro" id="IPR016177">
    <property type="entry name" value="DNA-bd_dom_sf"/>
</dbReference>
<dbReference type="Pfam" id="PF00847">
    <property type="entry name" value="AP2"/>
    <property type="match status" value="1"/>
</dbReference>
<evidence type="ECO:0000256" key="2">
    <source>
        <dbReference type="ARBA" id="ARBA00023015"/>
    </source>
</evidence>
<gene>
    <name evidence="10" type="ORF">LSALG_LOCUS40865</name>
</gene>
<reference evidence="10" key="1">
    <citation type="submission" date="2023-04" db="EMBL/GenBank/DDBJ databases">
        <authorList>
            <person name="Vijverberg K."/>
            <person name="Xiong W."/>
            <person name="Schranz E."/>
        </authorList>
    </citation>
    <scope>NUCLEOTIDE SEQUENCE</scope>
</reference>
<feature type="domain" description="AP2/ERF" evidence="9">
    <location>
        <begin position="84"/>
        <end position="141"/>
    </location>
</feature>
<dbReference type="AlphaFoldDB" id="A0AA36A0L3"/>
<evidence type="ECO:0000256" key="1">
    <source>
        <dbReference type="ARBA" id="ARBA00004123"/>
    </source>
</evidence>
<accession>A0AA36A0L3</accession>
<proteinExistence type="inferred from homology"/>
<comment type="similarity">
    <text evidence="7">Belongs to the AP2/ERF transcription factor family. ERF subfamily.</text>
</comment>
<evidence type="ECO:0000256" key="3">
    <source>
        <dbReference type="ARBA" id="ARBA00023125"/>
    </source>
</evidence>
<comment type="subcellular location">
    <subcellularLocation>
        <location evidence="1">Nucleus</location>
    </subcellularLocation>
</comment>
<evidence type="ECO:0000256" key="6">
    <source>
        <dbReference type="ARBA" id="ARBA00023242"/>
    </source>
</evidence>
<feature type="compositionally biased region" description="Polar residues" evidence="8">
    <location>
        <begin position="24"/>
        <end position="39"/>
    </location>
</feature>
<keyword evidence="2" id="KW-0805">Transcription regulation</keyword>
<feature type="region of interest" description="Disordered" evidence="8">
    <location>
        <begin position="23"/>
        <end position="54"/>
    </location>
</feature>
<evidence type="ECO:0000313" key="11">
    <source>
        <dbReference type="Proteomes" id="UP001177003"/>
    </source>
</evidence>
<dbReference type="SMART" id="SM00380">
    <property type="entry name" value="AP2"/>
    <property type="match status" value="1"/>
</dbReference>
<keyword evidence="3" id="KW-0238">DNA-binding</keyword>
<dbReference type="InterPro" id="IPR036955">
    <property type="entry name" value="AP2/ERF_dom_sf"/>
</dbReference>
<dbReference type="SUPFAM" id="SSF54171">
    <property type="entry name" value="DNA-binding domain"/>
    <property type="match status" value="1"/>
</dbReference>
<dbReference type="PROSITE" id="PS51032">
    <property type="entry name" value="AP2_ERF"/>
    <property type="match status" value="1"/>
</dbReference>
<dbReference type="GO" id="GO:0005634">
    <property type="term" value="C:nucleus"/>
    <property type="evidence" value="ECO:0007669"/>
    <property type="project" value="UniProtKB-SubCell"/>
</dbReference>
<dbReference type="Gene3D" id="3.30.730.10">
    <property type="entry name" value="AP2/ERF domain"/>
    <property type="match status" value="1"/>
</dbReference>
<dbReference type="GO" id="GO:0003700">
    <property type="term" value="F:DNA-binding transcription factor activity"/>
    <property type="evidence" value="ECO:0007669"/>
    <property type="project" value="InterPro"/>
</dbReference>
<evidence type="ECO:0000256" key="7">
    <source>
        <dbReference type="ARBA" id="ARBA00024343"/>
    </source>
</evidence>
<dbReference type="GO" id="GO:0003677">
    <property type="term" value="F:DNA binding"/>
    <property type="evidence" value="ECO:0007669"/>
    <property type="project" value="UniProtKB-KW"/>
</dbReference>
<evidence type="ECO:0000256" key="5">
    <source>
        <dbReference type="ARBA" id="ARBA00023163"/>
    </source>
</evidence>
<dbReference type="InterPro" id="IPR045277">
    <property type="entry name" value="DRE1A-I"/>
</dbReference>
<keyword evidence="5" id="KW-0804">Transcription</keyword>
<dbReference type="PRINTS" id="PR00367">
    <property type="entry name" value="ETHRSPELEMNT"/>
</dbReference>
<dbReference type="Proteomes" id="UP001177003">
    <property type="component" value="Chromosome 9"/>
</dbReference>
<dbReference type="CDD" id="cd00018">
    <property type="entry name" value="AP2"/>
    <property type="match status" value="1"/>
</dbReference>
<evidence type="ECO:0000256" key="4">
    <source>
        <dbReference type="ARBA" id="ARBA00023159"/>
    </source>
</evidence>
<evidence type="ECO:0000259" key="9">
    <source>
        <dbReference type="PROSITE" id="PS51032"/>
    </source>
</evidence>
<protein>
    <recommendedName>
        <fullName evidence="9">AP2/ERF domain-containing protein</fullName>
    </recommendedName>
</protein>
<feature type="compositionally biased region" description="Low complexity" evidence="8">
    <location>
        <begin position="40"/>
        <end position="54"/>
    </location>
</feature>
<evidence type="ECO:0000256" key="8">
    <source>
        <dbReference type="SAM" id="MobiDB-lite"/>
    </source>
</evidence>
<organism evidence="10 11">
    <name type="scientific">Lactuca saligna</name>
    <name type="common">Willowleaf lettuce</name>
    <dbReference type="NCBI Taxonomy" id="75948"/>
    <lineage>
        <taxon>Eukaryota</taxon>
        <taxon>Viridiplantae</taxon>
        <taxon>Streptophyta</taxon>
        <taxon>Embryophyta</taxon>
        <taxon>Tracheophyta</taxon>
        <taxon>Spermatophyta</taxon>
        <taxon>Magnoliopsida</taxon>
        <taxon>eudicotyledons</taxon>
        <taxon>Gunneridae</taxon>
        <taxon>Pentapetalae</taxon>
        <taxon>asterids</taxon>
        <taxon>campanulids</taxon>
        <taxon>Asterales</taxon>
        <taxon>Asteraceae</taxon>
        <taxon>Cichorioideae</taxon>
        <taxon>Cichorieae</taxon>
        <taxon>Lactucinae</taxon>
        <taxon>Lactuca</taxon>
    </lineage>
</organism>
<dbReference type="PANTHER" id="PTHR31839:SF62">
    <property type="entry name" value="AP2_ERF DOMAIN-CONTAINING PROTEIN-RELATED"/>
    <property type="match status" value="1"/>
</dbReference>
<keyword evidence="11" id="KW-1185">Reference proteome</keyword>
<evidence type="ECO:0000313" key="10">
    <source>
        <dbReference type="EMBL" id="CAI9302375.1"/>
    </source>
</evidence>
<dbReference type="EMBL" id="OX465085">
    <property type="protein sequence ID" value="CAI9302375.1"/>
    <property type="molecule type" value="Genomic_DNA"/>
</dbReference>
<dbReference type="InterPro" id="IPR001471">
    <property type="entry name" value="AP2/ERF_dom"/>
</dbReference>
<keyword evidence="4" id="KW-0010">Activator</keyword>
<dbReference type="PANTHER" id="PTHR31839">
    <property type="entry name" value="DEHYDRATION-RESPONSIVE ELEMENT-BINDING PROTEIN 1D"/>
    <property type="match status" value="1"/>
</dbReference>
<keyword evidence="6" id="KW-0539">Nucleus</keyword>
<name>A0AA36A0L3_LACSI</name>
<sequence>MRKGIGDCSRIAAVQSCRLKNRRSAVSSSVPAQRESAQLGSSSNVNCSSSSGGNVTAETEVKLASLTPKKRAGRKKFIETRHPVYRGVRMRDNGKWVCELREPNTQFRVWLGTHPTAVMAARAHDVAVLAFRGPSATLNFANLVSRLPIPKYNSIVDIQKAAAEDVEAFRYAEDTMENVETKESSEVDQVYEDEEEIFEMPGFFASMAEGLMVPPPQTVGYGNDEDNVEFCTDDSLWSP</sequence>